<dbReference type="Proteomes" id="UP001187192">
    <property type="component" value="Unassembled WGS sequence"/>
</dbReference>
<sequence length="452" mass="49756">MATETDLHQNGWSSLEIASKDQSPKAESVSELRDHGSISFGRFAPESLSWERRSVFSHNRCQEELESFKEPGFVAQKKAYFEEYYGRIRAMKATQAEQQETTKLGPFRNAKSYVAQVENVQDSAFSKEEKKSTFIREIQASESDASAKCDSSLEGSAEKQDAATKENLSDRSSNSEKDSTTDADVESLCATEPDQLLHAPFTRNSESFPPESLVSNSVKHVTNQPKAQDWIVGCRVFYENVGSARERTKMGSGSSKDGVKSSEITKSSPDSKITAKAKSSLVLGKNSTHKTENGNNSIHVSSPGQLTESCSGSTLRRTSLARNRLVTSSPIGRISQQYTNSSGRDFGDKNKFRRSPPGYRQTTQCSSKEIVSGGLEHKGTHNRFRNLQAHRSDDIERKQKEGEGKSSITIGRGSKSVATTPSSSRKNLKVVQKTQDAKLAMTKPGQLFLSAH</sequence>
<feature type="region of interest" description="Disordered" evidence="1">
    <location>
        <begin position="145"/>
        <end position="184"/>
    </location>
</feature>
<evidence type="ECO:0000313" key="3">
    <source>
        <dbReference type="Proteomes" id="UP001187192"/>
    </source>
</evidence>
<keyword evidence="3" id="KW-1185">Reference proteome</keyword>
<accession>A0AA88D2M2</accession>
<feature type="region of interest" description="Disordered" evidence="1">
    <location>
        <begin position="387"/>
        <end position="452"/>
    </location>
</feature>
<organism evidence="2 3">
    <name type="scientific">Ficus carica</name>
    <name type="common">Common fig</name>
    <dbReference type="NCBI Taxonomy" id="3494"/>
    <lineage>
        <taxon>Eukaryota</taxon>
        <taxon>Viridiplantae</taxon>
        <taxon>Streptophyta</taxon>
        <taxon>Embryophyta</taxon>
        <taxon>Tracheophyta</taxon>
        <taxon>Spermatophyta</taxon>
        <taxon>Magnoliopsida</taxon>
        <taxon>eudicotyledons</taxon>
        <taxon>Gunneridae</taxon>
        <taxon>Pentapetalae</taxon>
        <taxon>rosids</taxon>
        <taxon>fabids</taxon>
        <taxon>Rosales</taxon>
        <taxon>Moraceae</taxon>
        <taxon>Ficeae</taxon>
        <taxon>Ficus</taxon>
    </lineage>
</organism>
<feature type="compositionally biased region" description="Polar residues" evidence="1">
    <location>
        <begin position="328"/>
        <end position="343"/>
    </location>
</feature>
<feature type="region of interest" description="Disordered" evidence="1">
    <location>
        <begin position="328"/>
        <end position="367"/>
    </location>
</feature>
<feature type="compositionally biased region" description="Basic and acidic residues" evidence="1">
    <location>
        <begin position="18"/>
        <end position="33"/>
    </location>
</feature>
<comment type="caution">
    <text evidence="2">The sequence shown here is derived from an EMBL/GenBank/DDBJ whole genome shotgun (WGS) entry which is preliminary data.</text>
</comment>
<name>A0AA88D2M2_FICCA</name>
<feature type="region of interest" description="Disordered" evidence="1">
    <location>
        <begin position="1"/>
        <end position="33"/>
    </location>
</feature>
<evidence type="ECO:0008006" key="4">
    <source>
        <dbReference type="Google" id="ProtNLM"/>
    </source>
</evidence>
<proteinExistence type="predicted"/>
<dbReference type="PANTHER" id="PTHR47067">
    <property type="entry name" value="TPX2 (TARGETING PROTEIN FOR XKLP2) PROTEIN FAMILY-RELATED"/>
    <property type="match status" value="1"/>
</dbReference>
<dbReference type="EMBL" id="BTGU01000010">
    <property type="protein sequence ID" value="GMN40256.1"/>
    <property type="molecule type" value="Genomic_DNA"/>
</dbReference>
<feature type="compositionally biased region" description="Polar residues" evidence="1">
    <location>
        <begin position="293"/>
        <end position="316"/>
    </location>
</feature>
<dbReference type="InterPro" id="IPR044216">
    <property type="entry name" value="WDL7"/>
</dbReference>
<evidence type="ECO:0000256" key="1">
    <source>
        <dbReference type="SAM" id="MobiDB-lite"/>
    </source>
</evidence>
<dbReference type="AlphaFoldDB" id="A0AA88D2M2"/>
<evidence type="ECO:0000313" key="2">
    <source>
        <dbReference type="EMBL" id="GMN40256.1"/>
    </source>
</evidence>
<feature type="region of interest" description="Disordered" evidence="1">
    <location>
        <begin position="245"/>
        <end position="316"/>
    </location>
</feature>
<feature type="compositionally biased region" description="Basic and acidic residues" evidence="1">
    <location>
        <begin position="156"/>
        <end position="180"/>
    </location>
</feature>
<dbReference type="PANTHER" id="PTHR47067:SF4">
    <property type="entry name" value="PROTEIN WVD2-LIKE 7 ISOFORM X1"/>
    <property type="match status" value="1"/>
</dbReference>
<feature type="compositionally biased region" description="Basic and acidic residues" evidence="1">
    <location>
        <begin position="390"/>
        <end position="404"/>
    </location>
</feature>
<feature type="compositionally biased region" description="Polar residues" evidence="1">
    <location>
        <begin position="416"/>
        <end position="425"/>
    </location>
</feature>
<reference evidence="2" key="1">
    <citation type="submission" date="2023-07" db="EMBL/GenBank/DDBJ databases">
        <title>draft genome sequence of fig (Ficus carica).</title>
        <authorList>
            <person name="Takahashi T."/>
            <person name="Nishimura K."/>
        </authorList>
    </citation>
    <scope>NUCLEOTIDE SEQUENCE</scope>
</reference>
<protein>
    <recommendedName>
        <fullName evidence="4">Protein WVD2-like 7</fullName>
    </recommendedName>
</protein>
<gene>
    <name evidence="2" type="ORF">TIFTF001_009482</name>
</gene>